<name>A0A438ELJ5_VITVI</name>
<evidence type="ECO:0000313" key="5">
    <source>
        <dbReference type="EMBL" id="RVW48498.1"/>
    </source>
</evidence>
<gene>
    <name evidence="5" type="primary">PMEI11_4</name>
    <name evidence="5" type="ORF">CK203_103763</name>
</gene>
<dbReference type="EMBL" id="QGNW01001252">
    <property type="protein sequence ID" value="RVW48498.1"/>
    <property type="molecule type" value="Genomic_DNA"/>
</dbReference>
<proteinExistence type="inferred from homology"/>
<dbReference type="Pfam" id="PF04043">
    <property type="entry name" value="PMEI"/>
    <property type="match status" value="1"/>
</dbReference>
<evidence type="ECO:0000256" key="1">
    <source>
        <dbReference type="ARBA" id="ARBA00022729"/>
    </source>
</evidence>
<protein>
    <submittedName>
        <fullName evidence="5">Pectinesterase inhibitor 11</fullName>
    </submittedName>
</protein>
<evidence type="ECO:0000256" key="2">
    <source>
        <dbReference type="ARBA" id="ARBA00038471"/>
    </source>
</evidence>
<evidence type="ECO:0000313" key="6">
    <source>
        <dbReference type="Proteomes" id="UP000288805"/>
    </source>
</evidence>
<dbReference type="PANTHER" id="PTHR31080">
    <property type="entry name" value="PECTINESTERASE INHIBITOR-LIKE"/>
    <property type="match status" value="1"/>
</dbReference>
<feature type="chain" id="PRO_5019330281" evidence="3">
    <location>
        <begin position="28"/>
        <end position="216"/>
    </location>
</feature>
<dbReference type="Proteomes" id="UP000288805">
    <property type="component" value="Unassembled WGS sequence"/>
</dbReference>
<dbReference type="FunFam" id="1.20.140.40:FF:000005">
    <property type="entry name" value="Pectin methylesterase inhibitor 1"/>
    <property type="match status" value="1"/>
</dbReference>
<keyword evidence="1 3" id="KW-0732">Signal</keyword>
<sequence length="216" mass="23135">MKSHTSLFRLSLLSAALASLFAAGAGAATATPTTYSDNSKAIDFIRTSCNATLYPELCYTSLSAYAKSIQQSAAHLARIAVAISLSTASHMASYVAKLSRQADYGAAPLTVVALHDCFSTFDDAIDQIRGSLKQLKQMKQMKAGESFMFQMANVQTWMSAALTNEETCTDGFEDVPDGALKSEVCDRAANVKKFTSNALALVNSYVNKETNPTETP</sequence>
<organism evidence="5 6">
    <name type="scientific">Vitis vinifera</name>
    <name type="common">Grape</name>
    <dbReference type="NCBI Taxonomy" id="29760"/>
    <lineage>
        <taxon>Eukaryota</taxon>
        <taxon>Viridiplantae</taxon>
        <taxon>Streptophyta</taxon>
        <taxon>Embryophyta</taxon>
        <taxon>Tracheophyta</taxon>
        <taxon>Spermatophyta</taxon>
        <taxon>Magnoliopsida</taxon>
        <taxon>eudicotyledons</taxon>
        <taxon>Gunneridae</taxon>
        <taxon>Pentapetalae</taxon>
        <taxon>rosids</taxon>
        <taxon>Vitales</taxon>
        <taxon>Vitaceae</taxon>
        <taxon>Viteae</taxon>
        <taxon>Vitis</taxon>
    </lineage>
</organism>
<dbReference type="InterPro" id="IPR051955">
    <property type="entry name" value="PME_Inhibitor"/>
</dbReference>
<feature type="domain" description="Pectinesterase inhibitor" evidence="4">
    <location>
        <begin position="40"/>
        <end position="201"/>
    </location>
</feature>
<dbReference type="SUPFAM" id="SSF101148">
    <property type="entry name" value="Plant invertase/pectin methylesterase inhibitor"/>
    <property type="match status" value="1"/>
</dbReference>
<dbReference type="CDD" id="cd15798">
    <property type="entry name" value="PMEI-like_3"/>
    <property type="match status" value="1"/>
</dbReference>
<evidence type="ECO:0000259" key="4">
    <source>
        <dbReference type="SMART" id="SM00856"/>
    </source>
</evidence>
<dbReference type="Gene3D" id="1.20.140.40">
    <property type="entry name" value="Invertase/pectin methylesterase inhibitor family protein"/>
    <property type="match status" value="1"/>
</dbReference>
<dbReference type="PANTHER" id="PTHR31080:SF64">
    <property type="entry name" value="PLANT INVERTASE_PECTIN METHYLESTERASE INHIBITOR SUPERFAMILY PROTEIN"/>
    <property type="match status" value="1"/>
</dbReference>
<dbReference type="InterPro" id="IPR035513">
    <property type="entry name" value="Invertase/methylesterase_inhib"/>
</dbReference>
<comment type="caution">
    <text evidence="5">The sequence shown here is derived from an EMBL/GenBank/DDBJ whole genome shotgun (WGS) entry which is preliminary data.</text>
</comment>
<accession>A0A438ELJ5</accession>
<dbReference type="SMART" id="SM00856">
    <property type="entry name" value="PMEI"/>
    <property type="match status" value="1"/>
</dbReference>
<dbReference type="AlphaFoldDB" id="A0A438ELJ5"/>
<comment type="similarity">
    <text evidence="2">Belongs to the PMEI family.</text>
</comment>
<reference evidence="5 6" key="1">
    <citation type="journal article" date="2018" name="PLoS Genet.">
        <title>Population sequencing reveals clonal diversity and ancestral inbreeding in the grapevine cultivar Chardonnay.</title>
        <authorList>
            <person name="Roach M.J."/>
            <person name="Johnson D.L."/>
            <person name="Bohlmann J."/>
            <person name="van Vuuren H.J."/>
            <person name="Jones S.J."/>
            <person name="Pretorius I.S."/>
            <person name="Schmidt S.A."/>
            <person name="Borneman A.R."/>
        </authorList>
    </citation>
    <scope>NUCLEOTIDE SEQUENCE [LARGE SCALE GENOMIC DNA]</scope>
    <source>
        <strain evidence="6">cv. Chardonnay</strain>
        <tissue evidence="5">Leaf</tissue>
    </source>
</reference>
<evidence type="ECO:0000256" key="3">
    <source>
        <dbReference type="SAM" id="SignalP"/>
    </source>
</evidence>
<dbReference type="NCBIfam" id="TIGR01614">
    <property type="entry name" value="PME_inhib"/>
    <property type="match status" value="1"/>
</dbReference>
<dbReference type="GO" id="GO:0046910">
    <property type="term" value="F:pectinesterase inhibitor activity"/>
    <property type="evidence" value="ECO:0007669"/>
    <property type="project" value="UniProtKB-ARBA"/>
</dbReference>
<feature type="signal peptide" evidence="3">
    <location>
        <begin position="1"/>
        <end position="27"/>
    </location>
</feature>
<dbReference type="InterPro" id="IPR006501">
    <property type="entry name" value="Pectinesterase_inhib_dom"/>
</dbReference>